<evidence type="ECO:0000313" key="7">
    <source>
        <dbReference type="EMBL" id="GID65699.1"/>
    </source>
</evidence>
<feature type="compositionally biased region" description="Basic and acidic residues" evidence="4">
    <location>
        <begin position="327"/>
        <end position="353"/>
    </location>
</feature>
<dbReference type="PROSITE" id="PS50082">
    <property type="entry name" value="WD_REPEATS_2"/>
    <property type="match status" value="4"/>
</dbReference>
<accession>A0A919IHA2</accession>
<comment type="caution">
    <text evidence="7">The sequence shown here is derived from an EMBL/GenBank/DDBJ whole genome shotgun (WGS) entry which is preliminary data.</text>
</comment>
<evidence type="ECO:0000256" key="4">
    <source>
        <dbReference type="SAM" id="MobiDB-lite"/>
    </source>
</evidence>
<dbReference type="InterPro" id="IPR035897">
    <property type="entry name" value="Toll_tir_struct_dom_sf"/>
</dbReference>
<dbReference type="AlphaFoldDB" id="A0A919IHA2"/>
<keyword evidence="5" id="KW-1133">Transmembrane helix</keyword>
<feature type="region of interest" description="Disordered" evidence="4">
    <location>
        <begin position="245"/>
        <end position="314"/>
    </location>
</feature>
<evidence type="ECO:0000256" key="5">
    <source>
        <dbReference type="SAM" id="Phobius"/>
    </source>
</evidence>
<name>A0A919IHA2_9ACTN</name>
<feature type="repeat" description="WD" evidence="3">
    <location>
        <begin position="505"/>
        <end position="532"/>
    </location>
</feature>
<feature type="region of interest" description="Disordered" evidence="4">
    <location>
        <begin position="327"/>
        <end position="359"/>
    </location>
</feature>
<dbReference type="InterPro" id="IPR015943">
    <property type="entry name" value="WD40/YVTN_repeat-like_dom_sf"/>
</dbReference>
<feature type="region of interest" description="Disordered" evidence="4">
    <location>
        <begin position="196"/>
        <end position="217"/>
    </location>
</feature>
<dbReference type="InterPro" id="IPR001680">
    <property type="entry name" value="WD40_rpt"/>
</dbReference>
<keyword evidence="1 3" id="KW-0853">WD repeat</keyword>
<dbReference type="SUPFAM" id="SSF50998">
    <property type="entry name" value="Quinoprotein alcohol dehydrogenase-like"/>
    <property type="match status" value="2"/>
</dbReference>
<dbReference type="PROSITE" id="PS00678">
    <property type="entry name" value="WD_REPEATS_1"/>
    <property type="match status" value="3"/>
</dbReference>
<proteinExistence type="predicted"/>
<dbReference type="InterPro" id="IPR011047">
    <property type="entry name" value="Quinoprotein_ADH-like_sf"/>
</dbReference>
<dbReference type="InterPro" id="IPR015032">
    <property type="entry name" value="ThsB__TIR-like_domain"/>
</dbReference>
<dbReference type="PANTHER" id="PTHR19879:SF9">
    <property type="entry name" value="TRANSCRIPTION INITIATION FACTOR TFIID SUBUNIT 5"/>
    <property type="match status" value="1"/>
</dbReference>
<evidence type="ECO:0000313" key="8">
    <source>
        <dbReference type="Proteomes" id="UP000619479"/>
    </source>
</evidence>
<feature type="domain" description="Thoeris protein ThsB TIR-like" evidence="6">
    <location>
        <begin position="15"/>
        <end position="57"/>
    </location>
</feature>
<feature type="compositionally biased region" description="Basic and acidic residues" evidence="4">
    <location>
        <begin position="200"/>
        <end position="209"/>
    </location>
</feature>
<dbReference type="PANTHER" id="PTHR19879">
    <property type="entry name" value="TRANSCRIPTION INITIATION FACTOR TFIID"/>
    <property type="match status" value="1"/>
</dbReference>
<dbReference type="EMBL" id="BOMH01000027">
    <property type="protein sequence ID" value="GID65699.1"/>
    <property type="molecule type" value="Genomic_DNA"/>
</dbReference>
<dbReference type="PROSITE" id="PS50294">
    <property type="entry name" value="WD_REPEATS_REGION"/>
    <property type="match status" value="4"/>
</dbReference>
<dbReference type="SMART" id="SM00320">
    <property type="entry name" value="WD40"/>
    <property type="match status" value="12"/>
</dbReference>
<reference evidence="7" key="1">
    <citation type="submission" date="2021-01" db="EMBL/GenBank/DDBJ databases">
        <title>Whole genome shotgun sequence of Actinoplanes cyaneus NBRC 14990.</title>
        <authorList>
            <person name="Komaki H."/>
            <person name="Tamura T."/>
        </authorList>
    </citation>
    <scope>NUCLEOTIDE SEQUENCE</scope>
    <source>
        <strain evidence="7">NBRC 14990</strain>
    </source>
</reference>
<dbReference type="Pfam" id="PF08937">
    <property type="entry name" value="ThsB_TIR"/>
    <property type="match status" value="1"/>
</dbReference>
<dbReference type="Gene3D" id="2.130.10.10">
    <property type="entry name" value="YVTN repeat-like/Quinoprotein amine dehydrogenase"/>
    <property type="match status" value="4"/>
</dbReference>
<gene>
    <name evidence="7" type="ORF">Acy02nite_35800</name>
</gene>
<protein>
    <recommendedName>
        <fullName evidence="6">Thoeris protein ThsB TIR-like domain-containing protein</fullName>
    </recommendedName>
</protein>
<evidence type="ECO:0000256" key="2">
    <source>
        <dbReference type="ARBA" id="ARBA00022737"/>
    </source>
</evidence>
<keyword evidence="8" id="KW-1185">Reference proteome</keyword>
<keyword evidence="5" id="KW-0472">Membrane</keyword>
<dbReference type="SUPFAM" id="SSF52200">
    <property type="entry name" value="Toll/Interleukin receptor TIR domain"/>
    <property type="match status" value="1"/>
</dbReference>
<feature type="transmembrane region" description="Helical" evidence="5">
    <location>
        <begin position="151"/>
        <end position="174"/>
    </location>
</feature>
<sequence>MWIFRDQTGLAVTPKLWTSIREALDGSKHFVLMASPEAARSSWVNREIEHWLATKSADLILPVVTDGEWRWDAGAGDFTDDSTAVPTALRGVFAEEPLFLGLRWARDDLHLSLQHVRFRDAIAQLAAPMHGMSKDDLEGEDVRQHRRARRLWTAATAMLVLLTLVASLTGFVAVRNAGRATTAAAEARVQQQVASQQRTTAERATEESQRQQQYAQVQEERASAAKVETARQKLLAGEQRALADEASAEAKRQQDAADRYRAGAERQKANAERQEQLARGAGEDAERQRAEAGRQKAEARRQQTLADQATARAKEQRALAEEYRRAARRADEERERQERLARAAADEARRQREASAAQQRVEISSRLLARARAMAADDPRKALMLGVAAQRLNPGARTAEQLSHLVMSTHHAGALGDVSDVVWLAGQTVATVGAGTTVVLWDVANPAGPVHLATLEAGATAATSLVASPDGRTVAVVDGRSAALWNVADPARPVRLAPLTDAAGIVSLAFSPDGRTVATGTSDKDSVLWDISGGVPVVLSTLQDAYRLQFTSDGRNAVTSGAIATVWDVADPAHPVAGAKLAPSFGEPFADARIEVDPKLPVVAVEAGGDYVALWDLTDPAHPQPGASKLAVTGKAHLSAMRFSADGRTLAFADAAGTTVLWNVEPGDWPWLSTRLATLSTPGGPVRSLGFSGDGRTLITAGARRTATLWSVKGPFARDATAVLPGPVPQKIVGLAFGAGGRSLIAAGRKGGAMSWDVTDPAGPVRGDAVPLPGGTVEGITLSPDGGTLAVAGTDATVTLLDLSRPAAPPTLATIKDGTAAVAAVTFAPDGRTLAVGRSDGTTTLWDLTVPDRPARLAALPLRAPISAIAFTPDGRTMAVGESNYVAMVDVTKPAAPAQLTSVQLKDYAYAANALAFSPDGRTLAAGADNATTMLWDVADPAQPYLTGTLVGHTNQVLWVAFGPDGRTLASASLDNAMMLWDVADPVSPIPYALMKSPDLQSFNVAFSPDGRMLAAGGTYGEPSRNVTLWDATVPADLAADPVRRACTISGRGLDAGEWKQYVPELPYRPTC</sequence>
<keyword evidence="5" id="KW-0812">Transmembrane</keyword>
<feature type="repeat" description="WD" evidence="3">
    <location>
        <begin position="815"/>
        <end position="848"/>
    </location>
</feature>
<feature type="compositionally biased region" description="Basic and acidic residues" evidence="4">
    <location>
        <begin position="248"/>
        <end position="301"/>
    </location>
</feature>
<keyword evidence="2" id="KW-0677">Repeat</keyword>
<feature type="repeat" description="WD" evidence="3">
    <location>
        <begin position="950"/>
        <end position="983"/>
    </location>
</feature>
<evidence type="ECO:0000259" key="6">
    <source>
        <dbReference type="Pfam" id="PF08937"/>
    </source>
</evidence>
<feature type="repeat" description="WD" evidence="3">
    <location>
        <begin position="905"/>
        <end position="938"/>
    </location>
</feature>
<dbReference type="InterPro" id="IPR019775">
    <property type="entry name" value="WD40_repeat_CS"/>
</dbReference>
<dbReference type="Pfam" id="PF00400">
    <property type="entry name" value="WD40"/>
    <property type="match status" value="5"/>
</dbReference>
<evidence type="ECO:0000256" key="1">
    <source>
        <dbReference type="ARBA" id="ARBA00022574"/>
    </source>
</evidence>
<dbReference type="Proteomes" id="UP000619479">
    <property type="component" value="Unassembled WGS sequence"/>
</dbReference>
<dbReference type="Gene3D" id="3.40.50.10140">
    <property type="entry name" value="Toll/interleukin-1 receptor homology (TIR) domain"/>
    <property type="match status" value="1"/>
</dbReference>
<evidence type="ECO:0000256" key="3">
    <source>
        <dbReference type="PROSITE-ProRule" id="PRU00221"/>
    </source>
</evidence>
<organism evidence="7 8">
    <name type="scientific">Actinoplanes cyaneus</name>
    <dbReference type="NCBI Taxonomy" id="52696"/>
    <lineage>
        <taxon>Bacteria</taxon>
        <taxon>Bacillati</taxon>
        <taxon>Actinomycetota</taxon>
        <taxon>Actinomycetes</taxon>
        <taxon>Micromonosporales</taxon>
        <taxon>Micromonosporaceae</taxon>
        <taxon>Actinoplanes</taxon>
    </lineage>
</organism>